<evidence type="ECO:0008006" key="4">
    <source>
        <dbReference type="Google" id="ProtNLM"/>
    </source>
</evidence>
<name>A0A9P5TW71_9AGAR</name>
<accession>A0A9P5TW71</accession>
<organism evidence="2 3">
    <name type="scientific">Rhodocollybia butyracea</name>
    <dbReference type="NCBI Taxonomy" id="206335"/>
    <lineage>
        <taxon>Eukaryota</taxon>
        <taxon>Fungi</taxon>
        <taxon>Dikarya</taxon>
        <taxon>Basidiomycota</taxon>
        <taxon>Agaricomycotina</taxon>
        <taxon>Agaricomycetes</taxon>
        <taxon>Agaricomycetidae</taxon>
        <taxon>Agaricales</taxon>
        <taxon>Marasmiineae</taxon>
        <taxon>Omphalotaceae</taxon>
        <taxon>Rhodocollybia</taxon>
    </lineage>
</organism>
<keyword evidence="1" id="KW-0175">Coiled coil</keyword>
<protein>
    <recommendedName>
        <fullName evidence="4">F-box domain-containing protein</fullName>
    </recommendedName>
</protein>
<sequence length="298" mass="34287">MPFCSCGGNTFIPRVSVDFPGLNIKLRTESGPASVQPDEVETILQKVQRDIEDYEAEISRLKCLEQEKKHLEKYATHLQSLLSPARKVPDEILQHIFDDSCDTNSFRVVNLDAMVPADTSRALRSAPAMVISSVCARWRRIALSMPIIWSRISVHWLMNLGDDYNEEEHAKVFFPLSNFLDRSQMCPITVNFEIDGSAHPFLPSKLLHPFLQQLFAQMVRCHSLSFESIDYFIRDFLDSDFPGDEDITFPVLSRLCLHLDQDLDVLSRKLDYSQLSHLEFWPHNQDEIVTPPPLHNHH</sequence>
<feature type="coiled-coil region" evidence="1">
    <location>
        <begin position="44"/>
        <end position="81"/>
    </location>
</feature>
<dbReference type="AlphaFoldDB" id="A0A9P5TW71"/>
<evidence type="ECO:0000256" key="1">
    <source>
        <dbReference type="SAM" id="Coils"/>
    </source>
</evidence>
<dbReference type="Proteomes" id="UP000772434">
    <property type="component" value="Unassembled WGS sequence"/>
</dbReference>
<reference evidence="2" key="1">
    <citation type="submission" date="2020-11" db="EMBL/GenBank/DDBJ databases">
        <authorList>
            <consortium name="DOE Joint Genome Institute"/>
            <person name="Ahrendt S."/>
            <person name="Riley R."/>
            <person name="Andreopoulos W."/>
            <person name="Labutti K."/>
            <person name="Pangilinan J."/>
            <person name="Ruiz-Duenas F.J."/>
            <person name="Barrasa J.M."/>
            <person name="Sanchez-Garcia M."/>
            <person name="Camarero S."/>
            <person name="Miyauchi S."/>
            <person name="Serrano A."/>
            <person name="Linde D."/>
            <person name="Babiker R."/>
            <person name="Drula E."/>
            <person name="Ayuso-Fernandez I."/>
            <person name="Pacheco R."/>
            <person name="Padilla G."/>
            <person name="Ferreira P."/>
            <person name="Barriuso J."/>
            <person name="Kellner H."/>
            <person name="Castanera R."/>
            <person name="Alfaro M."/>
            <person name="Ramirez L."/>
            <person name="Pisabarro A.G."/>
            <person name="Kuo A."/>
            <person name="Tritt A."/>
            <person name="Lipzen A."/>
            <person name="He G."/>
            <person name="Yan M."/>
            <person name="Ng V."/>
            <person name="Cullen D."/>
            <person name="Martin F."/>
            <person name="Rosso M.-N."/>
            <person name="Henrissat B."/>
            <person name="Hibbett D."/>
            <person name="Martinez A.T."/>
            <person name="Grigoriev I.V."/>
        </authorList>
    </citation>
    <scope>NUCLEOTIDE SEQUENCE</scope>
    <source>
        <strain evidence="2">AH 40177</strain>
    </source>
</reference>
<keyword evidence="3" id="KW-1185">Reference proteome</keyword>
<evidence type="ECO:0000313" key="2">
    <source>
        <dbReference type="EMBL" id="KAF9043691.1"/>
    </source>
</evidence>
<dbReference type="OrthoDB" id="3266451at2759"/>
<dbReference type="EMBL" id="JADNRY010000533">
    <property type="protein sequence ID" value="KAF9043691.1"/>
    <property type="molecule type" value="Genomic_DNA"/>
</dbReference>
<evidence type="ECO:0000313" key="3">
    <source>
        <dbReference type="Proteomes" id="UP000772434"/>
    </source>
</evidence>
<proteinExistence type="predicted"/>
<gene>
    <name evidence="2" type="ORF">BDP27DRAFT_1455150</name>
</gene>
<comment type="caution">
    <text evidence="2">The sequence shown here is derived from an EMBL/GenBank/DDBJ whole genome shotgun (WGS) entry which is preliminary data.</text>
</comment>